<dbReference type="PANTHER" id="PTHR48079:SF6">
    <property type="entry name" value="NAD(P)-BINDING DOMAIN-CONTAINING PROTEIN-RELATED"/>
    <property type="match status" value="1"/>
</dbReference>
<comment type="caution">
    <text evidence="2">The sequence shown here is derived from an EMBL/GenBank/DDBJ whole genome shotgun (WGS) entry which is preliminary data.</text>
</comment>
<dbReference type="Pfam" id="PF13460">
    <property type="entry name" value="NAD_binding_10"/>
    <property type="match status" value="1"/>
</dbReference>
<proteinExistence type="predicted"/>
<gene>
    <name evidence="2" type="ORF">BXY82_1084</name>
</gene>
<organism evidence="2 3">
    <name type="scientific">Gelidibacter sediminis</name>
    <dbReference type="NCBI Taxonomy" id="1608710"/>
    <lineage>
        <taxon>Bacteria</taxon>
        <taxon>Pseudomonadati</taxon>
        <taxon>Bacteroidota</taxon>
        <taxon>Flavobacteriia</taxon>
        <taxon>Flavobacteriales</taxon>
        <taxon>Flavobacteriaceae</taxon>
        <taxon>Gelidibacter</taxon>
    </lineage>
</organism>
<dbReference type="AlphaFoldDB" id="A0A4R7Q7Q0"/>
<evidence type="ECO:0000313" key="2">
    <source>
        <dbReference type="EMBL" id="TDU43667.1"/>
    </source>
</evidence>
<dbReference type="Gene3D" id="3.40.50.720">
    <property type="entry name" value="NAD(P)-binding Rossmann-like Domain"/>
    <property type="match status" value="1"/>
</dbReference>
<dbReference type="Proteomes" id="UP000294689">
    <property type="component" value="Unassembled WGS sequence"/>
</dbReference>
<dbReference type="InterPro" id="IPR016040">
    <property type="entry name" value="NAD(P)-bd_dom"/>
</dbReference>
<reference evidence="2 3" key="1">
    <citation type="submission" date="2019-03" db="EMBL/GenBank/DDBJ databases">
        <title>Genomic Encyclopedia of Archaeal and Bacterial Type Strains, Phase II (KMG-II): from individual species to whole genera.</title>
        <authorList>
            <person name="Goeker M."/>
        </authorList>
    </citation>
    <scope>NUCLEOTIDE SEQUENCE [LARGE SCALE GENOMIC DNA]</scope>
    <source>
        <strain evidence="2 3">DSM 28135</strain>
    </source>
</reference>
<name>A0A4R7Q7Q0_9FLAO</name>
<dbReference type="GO" id="GO:0004029">
    <property type="term" value="F:aldehyde dehydrogenase (NAD+) activity"/>
    <property type="evidence" value="ECO:0007669"/>
    <property type="project" value="TreeGrafter"/>
</dbReference>
<feature type="domain" description="NAD(P)-binding" evidence="1">
    <location>
        <begin position="11"/>
        <end position="182"/>
    </location>
</feature>
<evidence type="ECO:0000313" key="3">
    <source>
        <dbReference type="Proteomes" id="UP000294689"/>
    </source>
</evidence>
<protein>
    <submittedName>
        <fullName evidence="2">Nucleoside-diphosphate-sugar epimerase</fullName>
    </submittedName>
</protein>
<dbReference type="PANTHER" id="PTHR48079">
    <property type="entry name" value="PROTEIN YEEZ"/>
    <property type="match status" value="1"/>
</dbReference>
<dbReference type="GO" id="GO:0005737">
    <property type="term" value="C:cytoplasm"/>
    <property type="evidence" value="ECO:0007669"/>
    <property type="project" value="TreeGrafter"/>
</dbReference>
<dbReference type="SUPFAM" id="SSF51735">
    <property type="entry name" value="NAD(P)-binding Rossmann-fold domains"/>
    <property type="match status" value="1"/>
</dbReference>
<accession>A0A4R7Q7Q0</accession>
<dbReference type="OrthoDB" id="751203at2"/>
<evidence type="ECO:0000259" key="1">
    <source>
        <dbReference type="Pfam" id="PF13460"/>
    </source>
</evidence>
<dbReference type="InterPro" id="IPR051783">
    <property type="entry name" value="NAD(P)-dependent_oxidoreduct"/>
</dbReference>
<sequence length="269" mass="29719">MNKHISIIGCGWLGLPLAAALVKNGHIVKGSTTSKDKFELLKSAGIRPFEVTIFEDKIEGQIQDCLADSQILIINIPPGLRKNPNSDFTKKMALLCQHIEKSGIENLIYVSSTSVYEETVDMPIITEESPTNAQSSSAKQLIAVEEIFKSNLNLMTTIVRFGGLIGDDRDPSKFLSGKTNVKNPDGPVNLIHQEDCIGIIKTIIAARKWQTEFNAAAPQHPTRKAYYNAVCDAKSMPRPQFDHTAPSKGKLISSKKVETNLKYRFLHSL</sequence>
<dbReference type="EMBL" id="SOBW01000007">
    <property type="protein sequence ID" value="TDU43667.1"/>
    <property type="molecule type" value="Genomic_DNA"/>
</dbReference>
<dbReference type="InterPro" id="IPR036291">
    <property type="entry name" value="NAD(P)-bd_dom_sf"/>
</dbReference>
<dbReference type="RefSeq" id="WP_133757111.1">
    <property type="nucleotide sequence ID" value="NZ_SOBW01000007.1"/>
</dbReference>
<keyword evidence="3" id="KW-1185">Reference proteome</keyword>